<dbReference type="EMBL" id="BBJS01000069">
    <property type="protein sequence ID" value="GAN15848.1"/>
    <property type="molecule type" value="Genomic_DNA"/>
</dbReference>
<comment type="caution">
    <text evidence="1">The sequence shown here is derived from an EMBL/GenBank/DDBJ whole genome shotgun (WGS) entry which is preliminary data.</text>
</comment>
<protein>
    <submittedName>
        <fullName evidence="1">DNA, contig: SP669</fullName>
    </submittedName>
</protein>
<evidence type="ECO:0000313" key="2">
    <source>
        <dbReference type="Proteomes" id="UP000032025"/>
    </source>
</evidence>
<evidence type="ECO:0000313" key="1">
    <source>
        <dbReference type="EMBL" id="GAN15848.1"/>
    </source>
</evidence>
<name>A0A0C9NMH2_SPHPI</name>
<dbReference type="AlphaFoldDB" id="A0A0C9NMH2"/>
<accession>A0A0C9NMH2</accession>
<reference evidence="1 2" key="1">
    <citation type="submission" date="2014-08" db="EMBL/GenBank/DDBJ databases">
        <title>Whole genome shotgun sequence of Sphingomonas paucimobilis NBRC 13935.</title>
        <authorList>
            <person name="Hosoyama A."/>
            <person name="Hashimoto M."/>
            <person name="Hosoyama Y."/>
            <person name="Noguchi M."/>
            <person name="Uohara A."/>
            <person name="Ohji S."/>
            <person name="Katano-Makiyama Y."/>
            <person name="Ichikawa N."/>
            <person name="Kimura A."/>
            <person name="Yamazoe A."/>
            <person name="Fujita N."/>
        </authorList>
    </citation>
    <scope>NUCLEOTIDE SEQUENCE [LARGE SCALE GENOMIC DNA]</scope>
    <source>
        <strain evidence="1 2">NBRC 13935</strain>
    </source>
</reference>
<dbReference type="Proteomes" id="UP000032025">
    <property type="component" value="Unassembled WGS sequence"/>
</dbReference>
<proteinExistence type="predicted"/>
<organism evidence="1 2">
    <name type="scientific">Sphingomonas paucimobilis NBRC 13935</name>
    <dbReference type="NCBI Taxonomy" id="1219050"/>
    <lineage>
        <taxon>Bacteria</taxon>
        <taxon>Pseudomonadati</taxon>
        <taxon>Pseudomonadota</taxon>
        <taxon>Alphaproteobacteria</taxon>
        <taxon>Sphingomonadales</taxon>
        <taxon>Sphingomonadaceae</taxon>
        <taxon>Sphingomonas</taxon>
    </lineage>
</organism>
<sequence>MVLTALYLTNLGGGVPATALSTPKAAGTCNLGNADRPVLYAANGSCTKQVALQHLRQLVKAPNLATRGSIIACWRRTVD</sequence>
<gene>
    <name evidence="1" type="ORF">SP6_69_00080</name>
</gene>
<keyword evidence="2" id="KW-1185">Reference proteome</keyword>